<accession>A0A2U8GJR6</accession>
<dbReference type="RefSeq" id="YP_009492244.1">
    <property type="nucleotide sequence ID" value="NC_037922.1"/>
</dbReference>
<reference evidence="1" key="1">
    <citation type="journal article" date="2018" name="Am. J. Bot.">
        <title>Organellar phylogenomics inform systematics in the green algal family Hydrodictyaceae (Chlorophyceae) and provide clues to the complex evolutionary history of plastid genomes in the green algal tree of life.</title>
        <authorList>
            <person name="McManus H.A."/>
            <person name="Fucikova K."/>
            <person name="Lewis P.O."/>
            <person name="Lewis L.A."/>
            <person name="Karol K.G."/>
        </authorList>
    </citation>
    <scope>NUCLEOTIDE SEQUENCE</scope>
</reference>
<keyword evidence="1" id="KW-0934">Plastid</keyword>
<protein>
    <submittedName>
        <fullName evidence="1">Uncharacterized protein</fullName>
    </submittedName>
</protein>
<dbReference type="EMBL" id="MF276985">
    <property type="protein sequence ID" value="AWI68896.1"/>
    <property type="molecule type" value="Genomic_DNA"/>
</dbReference>
<keyword evidence="1" id="KW-0150">Chloroplast</keyword>
<geneLocation type="chloroplast" evidence="1"/>
<dbReference type="AlphaFoldDB" id="A0A2U8GJR6"/>
<organism evidence="1">
    <name type="scientific">Pseudopediastrum sp. CL0201VA</name>
    <dbReference type="NCBI Taxonomy" id="2184484"/>
    <lineage>
        <taxon>Eukaryota</taxon>
        <taxon>Viridiplantae</taxon>
        <taxon>Chlorophyta</taxon>
        <taxon>core chlorophytes</taxon>
        <taxon>Chlorophyceae</taxon>
        <taxon>CS clade</taxon>
        <taxon>Sphaeropleales</taxon>
        <taxon>Hydrodictyaceae</taxon>
        <taxon>Pseudopediastrum</taxon>
    </lineage>
</organism>
<proteinExistence type="predicted"/>
<sequence>MKIGGSNLNAGGKVKAIYADKELNSSQFTNFCRGEGGTPRQFARAMGTIIANAAMKLGEPGDFSRLMRLDQPNLSDEHAVWCSNFQSQNPDCPEVVQTWLRENYNKRFGGRGTKSSRRAQKKRLKAEQKKIIKAHNRKVRRRKKTYNKRKHYGNTFPGLKENKQLT</sequence>
<evidence type="ECO:0000313" key="1">
    <source>
        <dbReference type="EMBL" id="AWI68896.1"/>
    </source>
</evidence>
<name>A0A2U8GJR6_9CHLO</name>
<dbReference type="GeneID" id="36952006"/>